<proteinExistence type="predicted"/>
<sequence length="346" mass="40382">MSENKGYITIISLFVMAILMFMGIFLLYLSYLERMIVNSAIQADQCFYSGEGKIYLCLNDERYYKEEILPRIKHYLIFGREGNFPKGNRIKIAEEDLLIQNDNPYVTMKISEKDDKLRGCLNTNSIYINSKKNIEGYFNILNSFYEMGFPILREDLFEEEEKEEFNAFLSETIREFDHLIVDNKVVINSIGNERIDVVFSEDGQKVSVELYRPKERFPHERFVLNSEELFLVVKREKGIQPFVSILNDFSDKDKKVKGILYVQGNLIINDQINIEGILMIDGGEIVCNSLGKPSVSGITFLNEYKGQIDDLSERIEFSFDKRLIRKFGIYIDNYINPKLIAIKEKR</sequence>
<dbReference type="AlphaFoldDB" id="A0A410QD81"/>
<keyword evidence="1" id="KW-1133">Transmembrane helix</keyword>
<organism evidence="2 3">
    <name type="scientific">Acidilutibacter cellobiosedens</name>
    <dbReference type="NCBI Taxonomy" id="2507161"/>
    <lineage>
        <taxon>Bacteria</taxon>
        <taxon>Bacillati</taxon>
        <taxon>Bacillota</taxon>
        <taxon>Tissierellia</taxon>
        <taxon>Tissierellales</taxon>
        <taxon>Acidilutibacteraceae</taxon>
        <taxon>Acidilutibacter</taxon>
    </lineage>
</organism>
<name>A0A410QD81_9FIRM</name>
<dbReference type="KEGG" id="spoa:EQM13_09340"/>
<keyword evidence="3" id="KW-1185">Reference proteome</keyword>
<evidence type="ECO:0000313" key="2">
    <source>
        <dbReference type="EMBL" id="QAT61778.1"/>
    </source>
</evidence>
<accession>A0A410QD81</accession>
<protein>
    <submittedName>
        <fullName evidence="2">Uncharacterized protein</fullName>
    </submittedName>
</protein>
<keyword evidence="1" id="KW-0472">Membrane</keyword>
<gene>
    <name evidence="2" type="ORF">EQM13_09340</name>
</gene>
<keyword evidence="1" id="KW-0812">Transmembrane</keyword>
<evidence type="ECO:0000256" key="1">
    <source>
        <dbReference type="SAM" id="Phobius"/>
    </source>
</evidence>
<reference evidence="3" key="1">
    <citation type="submission" date="2019-01" db="EMBL/GenBank/DDBJ databases">
        <title>Draft genomes of a novel of Sporanaerobacter strains.</title>
        <authorList>
            <person name="Ma S."/>
        </authorList>
    </citation>
    <scope>NUCLEOTIDE SEQUENCE [LARGE SCALE GENOMIC DNA]</scope>
    <source>
        <strain evidence="3">NJN-17</strain>
    </source>
</reference>
<evidence type="ECO:0000313" key="3">
    <source>
        <dbReference type="Proteomes" id="UP000287969"/>
    </source>
</evidence>
<dbReference type="Proteomes" id="UP000287969">
    <property type="component" value="Chromosome"/>
</dbReference>
<dbReference type="EMBL" id="CP035282">
    <property type="protein sequence ID" value="QAT61778.1"/>
    <property type="molecule type" value="Genomic_DNA"/>
</dbReference>
<dbReference type="RefSeq" id="WP_071138603.1">
    <property type="nucleotide sequence ID" value="NZ_CP035282.1"/>
</dbReference>
<feature type="transmembrane region" description="Helical" evidence="1">
    <location>
        <begin position="6"/>
        <end position="29"/>
    </location>
</feature>
<dbReference type="OrthoDB" id="1706969at2"/>